<proteinExistence type="predicted"/>
<feature type="coiled-coil region" evidence="1">
    <location>
        <begin position="23"/>
        <end position="57"/>
    </location>
</feature>
<dbReference type="Proteomes" id="UP000799118">
    <property type="component" value="Unassembled WGS sequence"/>
</dbReference>
<keyword evidence="3" id="KW-1185">Reference proteome</keyword>
<keyword evidence="1" id="KW-0175">Coiled coil</keyword>
<name>A0A6A4HU20_9AGAR</name>
<dbReference type="AlphaFoldDB" id="A0A6A4HU20"/>
<evidence type="ECO:0000313" key="3">
    <source>
        <dbReference type="Proteomes" id="UP000799118"/>
    </source>
</evidence>
<sequence length="311" mass="35132">MSLHLQRFTASTLSFPTMERDENSSTRELLDGLKSQIKDVREEYRHTLEDIHQMTERALIRAESELGDSSSNSVALRKNDGVLVQTFIPLMRQVLQQTIKCIEVNASALNSLSVQCRPLTRSKKNQNQNTGKELIKLRFNMEELYSIAMPPSESFSTRTDNALVIAASIGNTLSVLCDSTPVLGPLKVVAAALSEVCSTVQTLRSNSELAADILQGVRAYFHMVVRKVQKYPAAQEDEELHQDVAELLKNLLCVQETLLKLKHQNQVGSRGFFAQKDKEGLEALRIQVQESRSMFEVSLYLMHFPRYTMNR</sequence>
<reference evidence="2" key="1">
    <citation type="journal article" date="2019" name="Environ. Microbiol.">
        <title>Fungal ecological strategies reflected in gene transcription - a case study of two litter decomposers.</title>
        <authorList>
            <person name="Barbi F."/>
            <person name="Kohler A."/>
            <person name="Barry K."/>
            <person name="Baskaran P."/>
            <person name="Daum C."/>
            <person name="Fauchery L."/>
            <person name="Ihrmark K."/>
            <person name="Kuo A."/>
            <person name="LaButti K."/>
            <person name="Lipzen A."/>
            <person name="Morin E."/>
            <person name="Grigoriev I.V."/>
            <person name="Henrissat B."/>
            <person name="Lindahl B."/>
            <person name="Martin F."/>
        </authorList>
    </citation>
    <scope>NUCLEOTIDE SEQUENCE</scope>
    <source>
        <strain evidence="2">JB14</strain>
    </source>
</reference>
<evidence type="ECO:0000256" key="1">
    <source>
        <dbReference type="SAM" id="Coils"/>
    </source>
</evidence>
<dbReference type="OrthoDB" id="3068357at2759"/>
<organism evidence="2 3">
    <name type="scientific">Gymnopus androsaceus JB14</name>
    <dbReference type="NCBI Taxonomy" id="1447944"/>
    <lineage>
        <taxon>Eukaryota</taxon>
        <taxon>Fungi</taxon>
        <taxon>Dikarya</taxon>
        <taxon>Basidiomycota</taxon>
        <taxon>Agaricomycotina</taxon>
        <taxon>Agaricomycetes</taxon>
        <taxon>Agaricomycetidae</taxon>
        <taxon>Agaricales</taxon>
        <taxon>Marasmiineae</taxon>
        <taxon>Omphalotaceae</taxon>
        <taxon>Gymnopus</taxon>
    </lineage>
</organism>
<dbReference type="EMBL" id="ML769432">
    <property type="protein sequence ID" value="KAE9402712.1"/>
    <property type="molecule type" value="Genomic_DNA"/>
</dbReference>
<evidence type="ECO:0000313" key="2">
    <source>
        <dbReference type="EMBL" id="KAE9402712.1"/>
    </source>
</evidence>
<gene>
    <name evidence="2" type="ORF">BT96DRAFT_537769</name>
</gene>
<accession>A0A6A4HU20</accession>
<protein>
    <submittedName>
        <fullName evidence="2">Uncharacterized protein</fullName>
    </submittedName>
</protein>